<sequence length="69" mass="7559">MEQSESVQPDRAVAVMYAVCAGCRFMGEVVTVDEDVNTVFEQARSHARAAHFGESMTGIEIVWDVIPAI</sequence>
<reference evidence="1 2" key="1">
    <citation type="journal article" date="2015" name="Int. J. Syst. Evol. Microbiol.">
        <title>Streptomyces gilvifuscus sp. nov., an actinomycete that produces antibacterial compounds isolated from soil.</title>
        <authorList>
            <person name="Nguyen T.M."/>
            <person name="Kim J."/>
        </authorList>
    </citation>
    <scope>NUCLEOTIDE SEQUENCE [LARGE SCALE GENOMIC DNA]</scope>
    <source>
        <strain evidence="1 2">T113</strain>
    </source>
</reference>
<evidence type="ECO:0008006" key="3">
    <source>
        <dbReference type="Google" id="ProtNLM"/>
    </source>
</evidence>
<evidence type="ECO:0000313" key="1">
    <source>
        <dbReference type="EMBL" id="MDC2958000.1"/>
    </source>
</evidence>
<dbReference type="RefSeq" id="WP_272176937.1">
    <property type="nucleotide sequence ID" value="NZ_JAQOSK010000011.1"/>
</dbReference>
<dbReference type="EMBL" id="JAQOSK010000011">
    <property type="protein sequence ID" value="MDC2958000.1"/>
    <property type="molecule type" value="Genomic_DNA"/>
</dbReference>
<comment type="caution">
    <text evidence="1">The sequence shown here is derived from an EMBL/GenBank/DDBJ whole genome shotgun (WGS) entry which is preliminary data.</text>
</comment>
<evidence type="ECO:0000313" key="2">
    <source>
        <dbReference type="Proteomes" id="UP001221328"/>
    </source>
</evidence>
<dbReference type="Proteomes" id="UP001221328">
    <property type="component" value="Unassembled WGS sequence"/>
</dbReference>
<name>A0ABT5FZW0_9ACTN</name>
<accession>A0ABT5FZW0</accession>
<keyword evidence="2" id="KW-1185">Reference proteome</keyword>
<protein>
    <recommendedName>
        <fullName evidence="3">DUF1059 domain-containing protein</fullName>
    </recommendedName>
</protein>
<organism evidence="1 2">
    <name type="scientific">Streptomyces gilvifuscus</name>
    <dbReference type="NCBI Taxonomy" id="1550617"/>
    <lineage>
        <taxon>Bacteria</taxon>
        <taxon>Bacillati</taxon>
        <taxon>Actinomycetota</taxon>
        <taxon>Actinomycetes</taxon>
        <taxon>Kitasatosporales</taxon>
        <taxon>Streptomycetaceae</taxon>
        <taxon>Streptomyces</taxon>
    </lineage>
</organism>
<gene>
    <name evidence="1" type="ORF">PO587_26445</name>
</gene>
<proteinExistence type="predicted"/>